<accession>A0AAD5DWL1</accession>
<evidence type="ECO:0000313" key="3">
    <source>
        <dbReference type="Proteomes" id="UP001205105"/>
    </source>
</evidence>
<feature type="compositionally biased region" description="Low complexity" evidence="1">
    <location>
        <begin position="323"/>
        <end position="361"/>
    </location>
</feature>
<feature type="compositionally biased region" description="Basic residues" evidence="1">
    <location>
        <begin position="507"/>
        <end position="516"/>
    </location>
</feature>
<gene>
    <name evidence="2" type="ORF">COHA_004669</name>
</gene>
<sequence>MTAPAGGAAAAPADARLRALYSVMQSIENKLGGGEGVEGLYGSIKRSGMDKVLECMRARCGLDGTSVMVDVGAGLGRPLMHALLEPGIAGARGIEIDRIKCDKAAAFLKQAVAELQRRGVADTGLVPPPIECSAIENVCSLDPCTHAYSFWEGVPVDGKAAFGRLFAASRTLRSVAVVQRAIRTDPAEYMADLGFGEVELVSSFSVSMSGSGRSFTAYVFNKANMPAGLPAPLAAEQAAAQSVQTPALAAEAAAPVPTVQQHGVAAAALAESEDSVQSSAAIGGRRQRRPTAKQAAAEEQAAEEAQVQRQRSARAQRADRRTAAASEAAAATASQQAAAAPAVVQQHEAGEQAVPAAAAAPDSPSRHTRLRGAASGTTAVAAASAAAPAGSPGKGSRAAATAAAAKLSSPQKGGVQKRSSPAKPAKAAVVAVAAGAAAGAPVRTSPRKLALSLAMDEAAGSKASKAAPAASVNPLAAARVVKSGTAAQAAAKLRTSPRKQAAAAVAPRRRGLAQQP</sequence>
<organism evidence="2 3">
    <name type="scientific">Chlorella ohadii</name>
    <dbReference type="NCBI Taxonomy" id="2649997"/>
    <lineage>
        <taxon>Eukaryota</taxon>
        <taxon>Viridiplantae</taxon>
        <taxon>Chlorophyta</taxon>
        <taxon>core chlorophytes</taxon>
        <taxon>Trebouxiophyceae</taxon>
        <taxon>Chlorellales</taxon>
        <taxon>Chlorellaceae</taxon>
        <taxon>Chlorella clade</taxon>
        <taxon>Chlorella</taxon>
    </lineage>
</organism>
<feature type="region of interest" description="Disordered" evidence="1">
    <location>
        <begin position="270"/>
        <end position="422"/>
    </location>
</feature>
<dbReference type="InterPro" id="IPR029063">
    <property type="entry name" value="SAM-dependent_MTases_sf"/>
</dbReference>
<dbReference type="Proteomes" id="UP001205105">
    <property type="component" value="Unassembled WGS sequence"/>
</dbReference>
<feature type="compositionally biased region" description="Low complexity" evidence="1">
    <location>
        <begin position="292"/>
        <end position="315"/>
    </location>
</feature>
<dbReference type="EMBL" id="JADXDR010000061">
    <property type="protein sequence ID" value="KAI7841649.1"/>
    <property type="molecule type" value="Genomic_DNA"/>
</dbReference>
<dbReference type="AlphaFoldDB" id="A0AAD5DWL1"/>
<dbReference type="Gene3D" id="3.40.50.150">
    <property type="entry name" value="Vaccinia Virus protein VP39"/>
    <property type="match status" value="1"/>
</dbReference>
<proteinExistence type="predicted"/>
<feature type="region of interest" description="Disordered" evidence="1">
    <location>
        <begin position="489"/>
        <end position="516"/>
    </location>
</feature>
<comment type="caution">
    <text evidence="2">The sequence shown here is derived from an EMBL/GenBank/DDBJ whole genome shotgun (WGS) entry which is preliminary data.</text>
</comment>
<keyword evidence="3" id="KW-1185">Reference proteome</keyword>
<name>A0AAD5DWL1_9CHLO</name>
<evidence type="ECO:0000256" key="1">
    <source>
        <dbReference type="SAM" id="MobiDB-lite"/>
    </source>
</evidence>
<evidence type="ECO:0000313" key="2">
    <source>
        <dbReference type="EMBL" id="KAI7841649.1"/>
    </source>
</evidence>
<evidence type="ECO:0008006" key="4">
    <source>
        <dbReference type="Google" id="ProtNLM"/>
    </source>
</evidence>
<feature type="compositionally biased region" description="Low complexity" evidence="1">
    <location>
        <begin position="371"/>
        <end position="405"/>
    </location>
</feature>
<protein>
    <recommendedName>
        <fullName evidence="4">DOT1 domain-containing protein</fullName>
    </recommendedName>
</protein>
<reference evidence="2" key="1">
    <citation type="submission" date="2020-11" db="EMBL/GenBank/DDBJ databases">
        <title>Chlorella ohadii genome sequencing and assembly.</title>
        <authorList>
            <person name="Murik O."/>
            <person name="Treves H."/>
            <person name="Kedem I."/>
            <person name="Shotland Y."/>
            <person name="Kaplan A."/>
        </authorList>
    </citation>
    <scope>NUCLEOTIDE SEQUENCE</scope>
    <source>
        <strain evidence="2">1</strain>
    </source>
</reference>